<reference evidence="1" key="1">
    <citation type="submission" date="2018-05" db="EMBL/GenBank/DDBJ databases">
        <authorList>
            <person name="Lanie J.A."/>
            <person name="Ng W.-L."/>
            <person name="Kazmierczak K.M."/>
            <person name="Andrzejewski T.M."/>
            <person name="Davidsen T.M."/>
            <person name="Wayne K.J."/>
            <person name="Tettelin H."/>
            <person name="Glass J.I."/>
            <person name="Rusch D."/>
            <person name="Podicherti R."/>
            <person name="Tsui H.-C.T."/>
            <person name="Winkler M.E."/>
        </authorList>
    </citation>
    <scope>NUCLEOTIDE SEQUENCE</scope>
</reference>
<gene>
    <name evidence="1" type="ORF">METZ01_LOCUS369053</name>
</gene>
<sequence length="44" mass="5152">VGEEVFMGGGEVRYAHRLDEYVQRQLPADCTGPYWIGRRYNQFS</sequence>
<dbReference type="EMBL" id="UINC01133333">
    <property type="protein sequence ID" value="SVD16199.1"/>
    <property type="molecule type" value="Genomic_DNA"/>
</dbReference>
<proteinExistence type="predicted"/>
<accession>A0A382T207</accession>
<feature type="non-terminal residue" evidence="1">
    <location>
        <position position="1"/>
    </location>
</feature>
<evidence type="ECO:0000313" key="1">
    <source>
        <dbReference type="EMBL" id="SVD16199.1"/>
    </source>
</evidence>
<organism evidence="1">
    <name type="scientific">marine metagenome</name>
    <dbReference type="NCBI Taxonomy" id="408172"/>
    <lineage>
        <taxon>unclassified sequences</taxon>
        <taxon>metagenomes</taxon>
        <taxon>ecological metagenomes</taxon>
    </lineage>
</organism>
<dbReference type="AlphaFoldDB" id="A0A382T207"/>
<name>A0A382T207_9ZZZZ</name>
<protein>
    <submittedName>
        <fullName evidence="1">Uncharacterized protein</fullName>
    </submittedName>
</protein>